<dbReference type="OrthoDB" id="2121607at2759"/>
<evidence type="ECO:0000313" key="2">
    <source>
        <dbReference type="EMBL" id="CAG9832657.1"/>
    </source>
</evidence>
<dbReference type="Proteomes" id="UP001153709">
    <property type="component" value="Chromosome 4"/>
</dbReference>
<evidence type="ECO:0008006" key="4">
    <source>
        <dbReference type="Google" id="ProtNLM"/>
    </source>
</evidence>
<evidence type="ECO:0000256" key="1">
    <source>
        <dbReference type="SAM" id="Coils"/>
    </source>
</evidence>
<sequence>MEYDSDEFEKIKTENVTLKQDLENLNQQLHECKKNVRLLQAVQIECQNEIDLLQSEEIKQKQKYQEIIKQLEQNIHSMRASHNEEKLAFENVITKMEEKNERMQLELEVFKESDSNTTNFVGDTSLLIKEILYEPPEVYENQELKKTLTQLQEANEILQKKVEAYEAEIEDLKECYACAKNDLKEANITNQFLNDEVCGLKTEIDTIKNQPLNQGSKGNSLFAEVDDRRVYLQDKIDKMKASYVAKTQENAQLKHTAHQLQLENMRLLEKWKSDVEEKDDDQHGIIVALKSRVDTLEKIIEKYKKELSEKPIVISSNSFEELEYYSLTLNEKNKELQALKEEMNSKSLQRFMLSSELRESNEEKRKWRLEAMSKQHELELLKKELSKETEGGNTKPVEKREKLSFITLARKEGSRSSAESKKEIVCENKLEDSVKRLTLTERSPEIHGTSLDLSDEQKESGDFETSALSNECVDHSVANRRDTILIDKEHNNKENKPDNDVTMNNPKRVTFAVNTLSPKKTERRGGRRILLGKPIYFKD</sequence>
<gene>
    <name evidence="2" type="ORF">DIABBA_LOCUS6114</name>
</gene>
<evidence type="ECO:0000313" key="3">
    <source>
        <dbReference type="Proteomes" id="UP001153709"/>
    </source>
</evidence>
<dbReference type="EMBL" id="OU898279">
    <property type="protein sequence ID" value="CAG9832657.1"/>
    <property type="molecule type" value="Genomic_DNA"/>
</dbReference>
<feature type="coiled-coil region" evidence="1">
    <location>
        <begin position="250"/>
        <end position="384"/>
    </location>
</feature>
<organism evidence="2 3">
    <name type="scientific">Diabrotica balteata</name>
    <name type="common">Banded cucumber beetle</name>
    <dbReference type="NCBI Taxonomy" id="107213"/>
    <lineage>
        <taxon>Eukaryota</taxon>
        <taxon>Metazoa</taxon>
        <taxon>Ecdysozoa</taxon>
        <taxon>Arthropoda</taxon>
        <taxon>Hexapoda</taxon>
        <taxon>Insecta</taxon>
        <taxon>Pterygota</taxon>
        <taxon>Neoptera</taxon>
        <taxon>Endopterygota</taxon>
        <taxon>Coleoptera</taxon>
        <taxon>Polyphaga</taxon>
        <taxon>Cucujiformia</taxon>
        <taxon>Chrysomeloidea</taxon>
        <taxon>Chrysomelidae</taxon>
        <taxon>Galerucinae</taxon>
        <taxon>Diabroticina</taxon>
        <taxon>Diabroticites</taxon>
        <taxon>Diabrotica</taxon>
    </lineage>
</organism>
<reference evidence="2" key="1">
    <citation type="submission" date="2022-01" db="EMBL/GenBank/DDBJ databases">
        <authorList>
            <person name="King R."/>
        </authorList>
    </citation>
    <scope>NUCLEOTIDE SEQUENCE</scope>
</reference>
<accession>A0A9N9SVC6</accession>
<dbReference type="AlphaFoldDB" id="A0A9N9SVC6"/>
<name>A0A9N9SVC6_DIABA</name>
<keyword evidence="3" id="KW-1185">Reference proteome</keyword>
<feature type="coiled-coil region" evidence="1">
    <location>
        <begin position="8"/>
        <end position="113"/>
    </location>
</feature>
<dbReference type="Gene3D" id="1.20.5.1700">
    <property type="match status" value="1"/>
</dbReference>
<keyword evidence="1" id="KW-0175">Coiled coil</keyword>
<proteinExistence type="predicted"/>
<protein>
    <recommendedName>
        <fullName evidence="4">Protein Spindly</fullName>
    </recommendedName>
</protein>
<feature type="coiled-coil region" evidence="1">
    <location>
        <begin position="141"/>
        <end position="196"/>
    </location>
</feature>